<dbReference type="STRING" id="1423735.FC15_GL001545"/>
<feature type="transmembrane region" description="Helical" evidence="1">
    <location>
        <begin position="21"/>
        <end position="39"/>
    </location>
</feature>
<dbReference type="PATRIC" id="fig|1423735.3.peg.1598"/>
<keyword evidence="1" id="KW-0812">Transmembrane</keyword>
<dbReference type="EMBL" id="AZFX01000041">
    <property type="protein sequence ID" value="KRM09972.1"/>
    <property type="molecule type" value="Genomic_DNA"/>
</dbReference>
<dbReference type="AlphaFoldDB" id="A0A0R1W265"/>
<accession>A0A0R1W265</accession>
<feature type="transmembrane region" description="Helical" evidence="1">
    <location>
        <begin position="149"/>
        <end position="182"/>
    </location>
</feature>
<name>A0A0R1W265_9LACO</name>
<keyword evidence="1" id="KW-0472">Membrane</keyword>
<proteinExistence type="predicted"/>
<keyword evidence="3" id="KW-1185">Reference proteome</keyword>
<keyword evidence="1" id="KW-1133">Transmembrane helix</keyword>
<reference evidence="2 3" key="1">
    <citation type="journal article" date="2015" name="Genome Announc.">
        <title>Expanding the biotechnology potential of lactobacilli through comparative genomics of 213 strains and associated genera.</title>
        <authorList>
            <person name="Sun Z."/>
            <person name="Harris H.M."/>
            <person name="McCann A."/>
            <person name="Guo C."/>
            <person name="Argimon S."/>
            <person name="Zhang W."/>
            <person name="Yang X."/>
            <person name="Jeffery I.B."/>
            <person name="Cooney J.C."/>
            <person name="Kagawa T.F."/>
            <person name="Liu W."/>
            <person name="Song Y."/>
            <person name="Salvetti E."/>
            <person name="Wrobel A."/>
            <person name="Rasinkangas P."/>
            <person name="Parkhill J."/>
            <person name="Rea M.C."/>
            <person name="O'Sullivan O."/>
            <person name="Ritari J."/>
            <person name="Douillard F.P."/>
            <person name="Paul Ross R."/>
            <person name="Yang R."/>
            <person name="Briner A.E."/>
            <person name="Felis G.E."/>
            <person name="de Vos W.M."/>
            <person name="Barrangou R."/>
            <person name="Klaenhammer T.R."/>
            <person name="Caufield P.W."/>
            <person name="Cui Y."/>
            <person name="Zhang H."/>
            <person name="O'Toole P.W."/>
        </authorList>
    </citation>
    <scope>NUCLEOTIDE SEQUENCE [LARGE SCALE GENOMIC DNA]</scope>
    <source>
        <strain evidence="2 3">DSM 17758</strain>
    </source>
</reference>
<evidence type="ECO:0000313" key="2">
    <source>
        <dbReference type="EMBL" id="KRM09972.1"/>
    </source>
</evidence>
<evidence type="ECO:0000256" key="1">
    <source>
        <dbReference type="SAM" id="Phobius"/>
    </source>
</evidence>
<protein>
    <submittedName>
        <fullName evidence="2">Uncharacterized protein</fullName>
    </submittedName>
</protein>
<dbReference type="Proteomes" id="UP000051315">
    <property type="component" value="Unassembled WGS sequence"/>
</dbReference>
<gene>
    <name evidence="2" type="ORF">FC15_GL001545</name>
</gene>
<evidence type="ECO:0000313" key="3">
    <source>
        <dbReference type="Proteomes" id="UP000051315"/>
    </source>
</evidence>
<organism evidence="2 3">
    <name type="scientific">Lapidilactobacillus concavus DSM 17758</name>
    <dbReference type="NCBI Taxonomy" id="1423735"/>
    <lineage>
        <taxon>Bacteria</taxon>
        <taxon>Bacillati</taxon>
        <taxon>Bacillota</taxon>
        <taxon>Bacilli</taxon>
        <taxon>Lactobacillales</taxon>
        <taxon>Lactobacillaceae</taxon>
        <taxon>Lapidilactobacillus</taxon>
    </lineage>
</organism>
<comment type="caution">
    <text evidence="2">The sequence shown here is derived from an EMBL/GenBank/DDBJ whole genome shotgun (WGS) entry which is preliminary data.</text>
</comment>
<feature type="transmembrane region" description="Helical" evidence="1">
    <location>
        <begin position="103"/>
        <end position="126"/>
    </location>
</feature>
<feature type="transmembrane region" description="Helical" evidence="1">
    <location>
        <begin position="74"/>
        <end position="91"/>
    </location>
</feature>
<sequence>MKLKKSRLVRVVDKFYVLVKATIRFWTVLFRYGLVYGWLPAGYYTFAYLMHSGEQGESIKYLIRSHPFRLRQHYLASFTLTFLMVISAVLLKLTSKMVPVQLLILVIAMFASLIVATYLTILAYQLNVNSETTHPYFEALAFGIKHGWVSLSILACLIAVVLVAYLNLILGLIVAPSLFFLVTGKMIDQSIKRNLVRMTD</sequence>